<evidence type="ECO:0000313" key="3">
    <source>
        <dbReference type="Proteomes" id="UP000038009"/>
    </source>
</evidence>
<evidence type="ECO:0000313" key="2">
    <source>
        <dbReference type="EMBL" id="KPI85888.1"/>
    </source>
</evidence>
<feature type="region of interest" description="Disordered" evidence="1">
    <location>
        <begin position="1007"/>
        <end position="1039"/>
    </location>
</feature>
<feature type="compositionally biased region" description="Polar residues" evidence="1">
    <location>
        <begin position="898"/>
        <end position="911"/>
    </location>
</feature>
<feature type="compositionally biased region" description="Basic and acidic residues" evidence="1">
    <location>
        <begin position="716"/>
        <end position="730"/>
    </location>
</feature>
<feature type="compositionally biased region" description="Low complexity" evidence="1">
    <location>
        <begin position="793"/>
        <end position="813"/>
    </location>
</feature>
<feature type="compositionally biased region" description="Low complexity" evidence="1">
    <location>
        <begin position="864"/>
        <end position="874"/>
    </location>
</feature>
<feature type="region of interest" description="Disordered" evidence="1">
    <location>
        <begin position="1"/>
        <end position="130"/>
    </location>
</feature>
<feature type="compositionally biased region" description="Polar residues" evidence="1">
    <location>
        <begin position="366"/>
        <end position="380"/>
    </location>
</feature>
<dbReference type="VEuPathDB" id="TriTrypDB:Lsey_0160_0220"/>
<feature type="region of interest" description="Disordered" evidence="1">
    <location>
        <begin position="771"/>
        <end position="831"/>
    </location>
</feature>
<dbReference type="OrthoDB" id="267201at2759"/>
<feature type="compositionally biased region" description="Basic and acidic residues" evidence="1">
    <location>
        <begin position="90"/>
        <end position="115"/>
    </location>
</feature>
<feature type="compositionally biased region" description="Low complexity" evidence="1">
    <location>
        <begin position="820"/>
        <end position="831"/>
    </location>
</feature>
<feature type="region of interest" description="Disordered" evidence="1">
    <location>
        <begin position="864"/>
        <end position="911"/>
    </location>
</feature>
<feature type="region of interest" description="Disordered" evidence="1">
    <location>
        <begin position="625"/>
        <end position="652"/>
    </location>
</feature>
<comment type="caution">
    <text evidence="2">The sequence shown here is derived from an EMBL/GenBank/DDBJ whole genome shotgun (WGS) entry which is preliminary data.</text>
</comment>
<reference evidence="2 3" key="1">
    <citation type="journal article" date="2015" name="PLoS Pathog.">
        <title>Leptomonas seymouri: Adaptations to the Dixenous Life Cycle Analyzed by Genome Sequencing, Transcriptome Profiling and Co-infection with Leishmania donovani.</title>
        <authorList>
            <person name="Kraeva N."/>
            <person name="Butenko A."/>
            <person name="Hlavacova J."/>
            <person name="Kostygov A."/>
            <person name="Myskova J."/>
            <person name="Grybchuk D."/>
            <person name="Lestinova T."/>
            <person name="Votypka J."/>
            <person name="Volf P."/>
            <person name="Opperdoes F."/>
            <person name="Flegontov P."/>
            <person name="Lukes J."/>
            <person name="Yurchenko V."/>
        </authorList>
    </citation>
    <scope>NUCLEOTIDE SEQUENCE [LARGE SCALE GENOMIC DNA]</scope>
    <source>
        <strain evidence="2 3">ATCC 30220</strain>
    </source>
</reference>
<feature type="compositionally biased region" description="Polar residues" evidence="1">
    <location>
        <begin position="1016"/>
        <end position="1031"/>
    </location>
</feature>
<name>A0A0N1I408_LEPSE</name>
<feature type="region of interest" description="Disordered" evidence="1">
    <location>
        <begin position="287"/>
        <end position="380"/>
    </location>
</feature>
<proteinExistence type="predicted"/>
<feature type="compositionally biased region" description="Low complexity" evidence="1">
    <location>
        <begin position="400"/>
        <end position="413"/>
    </location>
</feature>
<dbReference type="EMBL" id="LJSK01000160">
    <property type="protein sequence ID" value="KPI85888.1"/>
    <property type="molecule type" value="Genomic_DNA"/>
</dbReference>
<sequence>MSAPPSSAVSNSSTMTGPANPSEVYGSSLKIDTSRRGASAYGGSSIMGASSPWRTAGEPGSPPDDTRSIASSTRSSWRRRGGPELLSATGERKELSQALVDLERMQQENKERMYDSARTGMFSPGDDLFTRSASTTSCRSLLRRRRWLAASSTNGAEGAVEATGGSEDGALASMPGSSSSVAVMKAVATMPSATRVPRLIETAGAEVPKEAMTMPSRATGVGLPLDSSSAPPIETGGPDGTSPRRSDLSMPLKGYPAATVKVPPMQSAAVEEGVNSNGVDIKETLVTATKPELDLQSHATPRTSKEEPSKAPVADSEEAAAKVAKMSSGGNPMPQTHKARGVGPQVQEGGALRRSSVPGLAREPTHATSSFTRTATQGRQSTLAMTSPLVQTYLARHTRAATAASPSPSFSLSQNGGHSGARAGAAATASLDSDVEDLSMPASKVDTTPVQPAPVAAVREGAKTRCSATPLAAPHPSSAPEKAVPKAQADGVEPPTSRAVDEDHDRVGVATEAAAGLNIMQPSSSKFTTMKTKKLTEHVAAPGSRRGSGDTSASTSCDIKVKRPARVVRQDLSVAKPVIEHTALHAQGRGATPTDADRGATSVPYSVPRDRPPATTYRERFAMSVSRTRPSASIARESRDPSHMRGESFVPRSSRECKSISVSYLDTAESSVARSWRESSITDCRMSEGARGASSGHLQRSTALCEIRRQQVLLDRQERERRSAAEERARLGSTMHIPPSKRSVLRTTSGLAEPKGGATATVAAALIPSKEKTGKAVVDQEEEKTVKPVHRPASATSTASAATTTVTASLTAAGRPLDDTTNASSEASTAGAATVVRAVSASTTTVAATPTIAAAPCHTSAAAAPLNGASAPETPSTPTPTPVPARHLGGGRNLTAGCASSSPALSQTRKPVISKTTLSGAQGATSLMSASGADHTATTAAAHSAMLSRTDTRVVALTANATETAGPTTRTGEALLSPFASHAQQHRTGGLTKRDITNLDANISSSARRAKRRVSTKLSNLTTAKPSNSVAPTGDKGVKPAAHVDAVRPSPAAPARQEGPFSVPAVVEVVAAPPLNPQPAPAGIRPAPFCVECGQRHVDDAAKFCAVCGHKRVFI</sequence>
<feature type="compositionally biased region" description="Low complexity" evidence="1">
    <location>
        <begin position="420"/>
        <end position="429"/>
    </location>
</feature>
<feature type="compositionally biased region" description="Basic and acidic residues" evidence="1">
    <location>
        <begin position="636"/>
        <end position="646"/>
    </location>
</feature>
<feature type="region of interest" description="Disordered" evidence="1">
    <location>
        <begin position="716"/>
        <end position="744"/>
    </location>
</feature>
<gene>
    <name evidence="2" type="ORF">ABL78_5069</name>
</gene>
<dbReference type="Proteomes" id="UP000038009">
    <property type="component" value="Unassembled WGS sequence"/>
</dbReference>
<dbReference type="AlphaFoldDB" id="A0A0N1I408"/>
<feature type="region of interest" description="Disordered" evidence="1">
    <location>
        <begin position="462"/>
        <end position="503"/>
    </location>
</feature>
<accession>A0A0N1I408</accession>
<protein>
    <submittedName>
        <fullName evidence="2">Uncharacterized protein</fullName>
    </submittedName>
</protein>
<feature type="compositionally biased region" description="Low complexity" evidence="1">
    <location>
        <begin position="1"/>
        <end position="13"/>
    </location>
</feature>
<evidence type="ECO:0000256" key="1">
    <source>
        <dbReference type="SAM" id="MobiDB-lite"/>
    </source>
</evidence>
<feature type="region of interest" description="Disordered" evidence="1">
    <location>
        <begin position="537"/>
        <end position="557"/>
    </location>
</feature>
<feature type="region of interest" description="Disordered" evidence="1">
    <location>
        <begin position="586"/>
        <end position="613"/>
    </location>
</feature>
<organism evidence="2 3">
    <name type="scientific">Leptomonas seymouri</name>
    <dbReference type="NCBI Taxonomy" id="5684"/>
    <lineage>
        <taxon>Eukaryota</taxon>
        <taxon>Discoba</taxon>
        <taxon>Euglenozoa</taxon>
        <taxon>Kinetoplastea</taxon>
        <taxon>Metakinetoplastina</taxon>
        <taxon>Trypanosomatida</taxon>
        <taxon>Trypanosomatidae</taxon>
        <taxon>Leishmaniinae</taxon>
        <taxon>Leptomonas</taxon>
    </lineage>
</organism>
<keyword evidence="3" id="KW-1185">Reference proteome</keyword>
<feature type="region of interest" description="Disordered" evidence="1">
    <location>
        <begin position="400"/>
        <end position="430"/>
    </location>
</feature>
<feature type="region of interest" description="Disordered" evidence="1">
    <location>
        <begin position="222"/>
        <end position="248"/>
    </location>
</feature>